<dbReference type="Gene3D" id="3.90.650.10">
    <property type="entry name" value="PurM-like C-terminal domain"/>
    <property type="match status" value="1"/>
</dbReference>
<dbReference type="Proteomes" id="UP000244722">
    <property type="component" value="Unassembled WGS sequence"/>
</dbReference>
<feature type="domain" description="PurM-like C-terminal" evidence="1">
    <location>
        <begin position="73"/>
        <end position="207"/>
    </location>
</feature>
<gene>
    <name evidence="2" type="ORF">B9Z19DRAFT_1146875</name>
</gene>
<dbReference type="Pfam" id="PF02769">
    <property type="entry name" value="AIRS_C"/>
    <property type="match status" value="1"/>
</dbReference>
<accession>A0A2T7A649</accession>
<dbReference type="GO" id="GO:0004642">
    <property type="term" value="F:phosphoribosylformylglycinamidine synthase activity"/>
    <property type="evidence" value="ECO:0007669"/>
    <property type="project" value="TreeGrafter"/>
</dbReference>
<dbReference type="PANTHER" id="PTHR10099">
    <property type="entry name" value="PHOSPHORIBOSYLFORMYLGLYCINAMIDINE SYNTHASE"/>
    <property type="match status" value="1"/>
</dbReference>
<dbReference type="InterPro" id="IPR036921">
    <property type="entry name" value="PurM-like_N_sf"/>
</dbReference>
<dbReference type="SUPFAM" id="SSF55326">
    <property type="entry name" value="PurM N-terminal domain-like"/>
    <property type="match status" value="1"/>
</dbReference>
<organism evidence="2 3">
    <name type="scientific">Tuber borchii</name>
    <name type="common">White truffle</name>
    <dbReference type="NCBI Taxonomy" id="42251"/>
    <lineage>
        <taxon>Eukaryota</taxon>
        <taxon>Fungi</taxon>
        <taxon>Dikarya</taxon>
        <taxon>Ascomycota</taxon>
        <taxon>Pezizomycotina</taxon>
        <taxon>Pezizomycetes</taxon>
        <taxon>Pezizales</taxon>
        <taxon>Tuberaceae</taxon>
        <taxon>Tuber</taxon>
    </lineage>
</organism>
<dbReference type="STRING" id="42251.A0A2T7A649"/>
<dbReference type="GO" id="GO:0005737">
    <property type="term" value="C:cytoplasm"/>
    <property type="evidence" value="ECO:0007669"/>
    <property type="project" value="TreeGrafter"/>
</dbReference>
<name>A0A2T7A649_TUBBO</name>
<proteinExistence type="predicted"/>
<keyword evidence="3" id="KW-1185">Reference proteome</keyword>
<evidence type="ECO:0000313" key="2">
    <source>
        <dbReference type="EMBL" id="PUU83212.1"/>
    </source>
</evidence>
<dbReference type="GO" id="GO:0006164">
    <property type="term" value="P:purine nucleotide biosynthetic process"/>
    <property type="evidence" value="ECO:0007669"/>
    <property type="project" value="TreeGrafter"/>
</dbReference>
<evidence type="ECO:0000313" key="3">
    <source>
        <dbReference type="Proteomes" id="UP000244722"/>
    </source>
</evidence>
<dbReference type="OrthoDB" id="6666987at2759"/>
<dbReference type="InterPro" id="IPR010918">
    <property type="entry name" value="PurM-like_C_dom"/>
</dbReference>
<protein>
    <submittedName>
        <fullName evidence="2">AIR synthase-related protein</fullName>
    </submittedName>
</protein>
<dbReference type="SUPFAM" id="SSF56042">
    <property type="entry name" value="PurM C-terminal domain-like"/>
    <property type="match status" value="1"/>
</dbReference>
<evidence type="ECO:0000259" key="1">
    <source>
        <dbReference type="Pfam" id="PF02769"/>
    </source>
</evidence>
<dbReference type="AlphaFoldDB" id="A0A2T7A649"/>
<comment type="caution">
    <text evidence="2">The sequence shown here is derived from an EMBL/GenBank/DDBJ whole genome shotgun (WGS) entry which is preliminary data.</text>
</comment>
<dbReference type="InterPro" id="IPR036676">
    <property type="entry name" value="PurM-like_C_sf"/>
</dbReference>
<dbReference type="EMBL" id="NESQ01000016">
    <property type="protein sequence ID" value="PUU83212.1"/>
    <property type="molecule type" value="Genomic_DNA"/>
</dbReference>
<dbReference type="PANTHER" id="PTHR10099:SF1">
    <property type="entry name" value="PHOSPHORIBOSYLFORMYLGLYCINAMIDINE SYNTHASE"/>
    <property type="match status" value="1"/>
</dbReference>
<reference evidence="2 3" key="1">
    <citation type="submission" date="2017-04" db="EMBL/GenBank/DDBJ databases">
        <title>Draft genome sequence of Tuber borchii Vittad., a whitish edible truffle.</title>
        <authorList>
            <consortium name="DOE Joint Genome Institute"/>
            <person name="Murat C."/>
            <person name="Kuo A."/>
            <person name="Barry K.W."/>
            <person name="Clum A."/>
            <person name="Dockter R.B."/>
            <person name="Fauchery L."/>
            <person name="Iotti M."/>
            <person name="Kohler A."/>
            <person name="Labutti K."/>
            <person name="Lindquist E.A."/>
            <person name="Lipzen A."/>
            <person name="Ohm R.A."/>
            <person name="Wang M."/>
            <person name="Grigoriev I.V."/>
            <person name="Zambonelli A."/>
            <person name="Martin F.M."/>
        </authorList>
    </citation>
    <scope>NUCLEOTIDE SEQUENCE [LARGE SCALE GENOMIC DNA]</scope>
    <source>
        <strain evidence="2 3">Tbo3840</strain>
    </source>
</reference>
<sequence>MLEAPIGSAAFNNEFRRPCIIGYFRTLTTTVEDRNVKETRGYHKPVMLAGGLGIIHPIHAIKETGMIVPSAYLVVLGGLAMLIGLGGGAASSITSGEGSVDLDFASVQKGNPEQQRRAQMVIGACVTLGEHNPIRSIHDLGAGATFELREVESADKGMSPLQIWCCEAQEWYVMAVSEPGLKTFVAIAERERCGFSVIGRAEGGGKSDQRLALKDRDSKDYPKIIDLPMSTLFKKPPKMHKNVTARVLDHAQFDNSLETYLPNISLPERLVEAVDRVLKLPSVGSKSFLITIGYRTGLLLGSSLGIRWLALGNGREANSSSHLPRSICVYVCCRVYHQLGRGRHPRGTKACPVVGKLDGSWQPSW</sequence>